<dbReference type="OrthoDB" id="21470at2759"/>
<evidence type="ECO:0000256" key="9">
    <source>
        <dbReference type="SAM" id="MobiDB-lite"/>
    </source>
</evidence>
<feature type="compositionally biased region" description="Polar residues" evidence="9">
    <location>
        <begin position="296"/>
        <end position="307"/>
    </location>
</feature>
<organism evidence="11 12">
    <name type="scientific">Torulaspora globosa</name>
    <dbReference type="NCBI Taxonomy" id="48254"/>
    <lineage>
        <taxon>Eukaryota</taxon>
        <taxon>Fungi</taxon>
        <taxon>Dikarya</taxon>
        <taxon>Ascomycota</taxon>
        <taxon>Saccharomycotina</taxon>
        <taxon>Saccharomycetes</taxon>
        <taxon>Saccharomycetales</taxon>
        <taxon>Saccharomycetaceae</taxon>
        <taxon>Torulaspora</taxon>
    </lineage>
</organism>
<evidence type="ECO:0000256" key="8">
    <source>
        <dbReference type="ARBA" id="ARBA00023242"/>
    </source>
</evidence>
<dbReference type="Proteomes" id="UP000515788">
    <property type="component" value="Chromosome 4"/>
</dbReference>
<evidence type="ECO:0000256" key="6">
    <source>
        <dbReference type="ARBA" id="ARBA00022664"/>
    </source>
</evidence>
<proteinExistence type="inferred from homology"/>
<comment type="subcellular location">
    <subcellularLocation>
        <location evidence="2">Cytoplasm</location>
    </subcellularLocation>
    <subcellularLocation>
        <location evidence="1">Nucleus</location>
    </subcellularLocation>
</comment>
<feature type="compositionally biased region" description="Acidic residues" evidence="9">
    <location>
        <begin position="426"/>
        <end position="435"/>
    </location>
</feature>
<evidence type="ECO:0000256" key="4">
    <source>
        <dbReference type="ARBA" id="ARBA00018964"/>
    </source>
</evidence>
<feature type="region of interest" description="Disordered" evidence="9">
    <location>
        <begin position="1"/>
        <end position="68"/>
    </location>
</feature>
<sequence length="713" mass="80094">MAKRHSHYNSRGKPHGRGGSRGRGNRRRGARRQDRDTGKRQNIWHNSGLAMGDGDLDNPLMSDVYSQGAGRSFVSPSAVADYYFGRSQNEKSMKMGGLRLGSRNQSTSDLSSARASFRSRPMEFIRAKEIYDPSHDLIEQLRRKNAHDKISQAGNFVDVADGSAQESHRCAEVASEESEEDVTQLKNEEIFYVDTTGSQTTEDPQTRAVQVDEEVPILVEEASAVEFNPIITVGKTELPVKQFSDGISVSVDTSISSTPVQQYISKILANVKPASDESDDDSSIKSWIESSDSDTEPSQSESPRLSNNMETLKIAEEQSSLQKGTNEATDSEPEFGFLEEDYLVDLSDIHVTNMRLGAFDNSYFVRCFSMFADHEFRWLSEELFSDFILQERKFPEHRYGAYLKFIKASVIPTEQPPTPTYSDVPLSDESDEETELSSIGGDSVGSDMREGIDDLIHYSEKYSQTRNQEYQTCSLEATGKGRKKKLLIDESLGLDTESIATLQDKLSNRLAHKAKKRRDKQDFIDLENQNSSDLTKKYPAGLHVHNIRDEFEHFLTSNRDRLTFPALDPHGNRTIAKFAQHYNMKSSKIGSANHTQVVAQKTKKTHRSFPNYNLIDQLLKQRPIFMRIDVSRPKDASVNVTKTTRVRFHTMEGQVIGKDAPEIGRDNIGRRILEKLGWTNGEGLGAHGNKGISEPLMATVKKSKSGLRHDGKK</sequence>
<feature type="region of interest" description="Disordered" evidence="9">
    <location>
        <begin position="272"/>
        <end position="307"/>
    </location>
</feature>
<dbReference type="GeneID" id="59325681"/>
<dbReference type="PROSITE" id="PS50174">
    <property type="entry name" value="G_PATCH"/>
    <property type="match status" value="1"/>
</dbReference>
<gene>
    <name evidence="11" type="ORF">HG536_0D00350</name>
</gene>
<keyword evidence="7" id="KW-0508">mRNA splicing</keyword>
<feature type="domain" description="G-patch" evidence="10">
    <location>
        <begin position="665"/>
        <end position="712"/>
    </location>
</feature>
<feature type="region of interest" description="Disordered" evidence="9">
    <location>
        <begin position="94"/>
        <end position="116"/>
    </location>
</feature>
<dbReference type="GO" id="GO:0005737">
    <property type="term" value="C:cytoplasm"/>
    <property type="evidence" value="ECO:0007669"/>
    <property type="project" value="UniProtKB-SubCell"/>
</dbReference>
<dbReference type="EMBL" id="CP059249">
    <property type="protein sequence ID" value="QLL32513.1"/>
    <property type="molecule type" value="Genomic_DNA"/>
</dbReference>
<evidence type="ECO:0000313" key="12">
    <source>
        <dbReference type="Proteomes" id="UP000515788"/>
    </source>
</evidence>
<dbReference type="SMART" id="SM00443">
    <property type="entry name" value="G_patch"/>
    <property type="match status" value="1"/>
</dbReference>
<dbReference type="CDD" id="cd02646">
    <property type="entry name" value="R3H_G-patch"/>
    <property type="match status" value="1"/>
</dbReference>
<evidence type="ECO:0000313" key="11">
    <source>
        <dbReference type="EMBL" id="QLL32513.1"/>
    </source>
</evidence>
<dbReference type="InterPro" id="IPR034082">
    <property type="entry name" value="R3H_G-patch"/>
</dbReference>
<dbReference type="GO" id="GO:0005634">
    <property type="term" value="C:nucleus"/>
    <property type="evidence" value="ECO:0007669"/>
    <property type="project" value="UniProtKB-SubCell"/>
</dbReference>
<keyword evidence="8" id="KW-0539">Nucleus</keyword>
<evidence type="ECO:0000256" key="2">
    <source>
        <dbReference type="ARBA" id="ARBA00004496"/>
    </source>
</evidence>
<dbReference type="GO" id="GO:0003676">
    <property type="term" value="F:nucleic acid binding"/>
    <property type="evidence" value="ECO:0007669"/>
    <property type="project" value="InterPro"/>
</dbReference>
<dbReference type="AlphaFoldDB" id="A0A7G3ZG77"/>
<dbReference type="Pfam" id="PF01585">
    <property type="entry name" value="G-patch"/>
    <property type="match status" value="1"/>
</dbReference>
<evidence type="ECO:0000259" key="10">
    <source>
        <dbReference type="PROSITE" id="PS50174"/>
    </source>
</evidence>
<feature type="region of interest" description="Disordered" evidence="9">
    <location>
        <begin position="414"/>
        <end position="443"/>
    </location>
</feature>
<feature type="compositionally biased region" description="Basic residues" evidence="9">
    <location>
        <begin position="1"/>
        <end position="30"/>
    </location>
</feature>
<feature type="compositionally biased region" description="Polar residues" evidence="9">
    <location>
        <begin position="102"/>
        <end position="114"/>
    </location>
</feature>
<evidence type="ECO:0000256" key="7">
    <source>
        <dbReference type="ARBA" id="ARBA00023187"/>
    </source>
</evidence>
<protein>
    <recommendedName>
        <fullName evidence="4">Protein SQS1</fullName>
    </recommendedName>
</protein>
<keyword evidence="12" id="KW-1185">Reference proteome</keyword>
<keyword evidence="6" id="KW-0507">mRNA processing</keyword>
<evidence type="ECO:0000256" key="1">
    <source>
        <dbReference type="ARBA" id="ARBA00004123"/>
    </source>
</evidence>
<evidence type="ECO:0000256" key="3">
    <source>
        <dbReference type="ARBA" id="ARBA00010306"/>
    </source>
</evidence>
<dbReference type="InterPro" id="IPR000467">
    <property type="entry name" value="G_patch_dom"/>
</dbReference>
<evidence type="ECO:0000256" key="5">
    <source>
        <dbReference type="ARBA" id="ARBA00022490"/>
    </source>
</evidence>
<dbReference type="GO" id="GO:0008380">
    <property type="term" value="P:RNA splicing"/>
    <property type="evidence" value="ECO:0007669"/>
    <property type="project" value="UniProtKB-KW"/>
</dbReference>
<keyword evidence="5" id="KW-0963">Cytoplasm</keyword>
<dbReference type="RefSeq" id="XP_037139188.1">
    <property type="nucleotide sequence ID" value="XM_037283292.1"/>
</dbReference>
<dbReference type="KEGG" id="tgb:HG536_0D00350"/>
<dbReference type="InterPro" id="IPR051189">
    <property type="entry name" value="Splicing_assoc_domain"/>
</dbReference>
<dbReference type="PANTHER" id="PTHR14195">
    <property type="entry name" value="G PATCH DOMAIN CONTAINING PROTEIN 2"/>
    <property type="match status" value="1"/>
</dbReference>
<reference evidence="11 12" key="1">
    <citation type="submission" date="2020-06" db="EMBL/GenBank/DDBJ databases">
        <title>The yeast mating-type switching endonuclease HO is a domesticated member of an unorthodox homing genetic element family.</title>
        <authorList>
            <person name="Coughlan A.Y."/>
            <person name="Lombardi L."/>
            <person name="Braun-Galleani S."/>
            <person name="Martos A.R."/>
            <person name="Galeote V."/>
            <person name="Bigey F."/>
            <person name="Dequin S."/>
            <person name="Byrne K.P."/>
            <person name="Wolfe K.H."/>
        </authorList>
    </citation>
    <scope>NUCLEOTIDE SEQUENCE [LARGE SCALE GENOMIC DNA]</scope>
    <source>
        <strain evidence="11 12">CBS764</strain>
    </source>
</reference>
<accession>A0A7G3ZG77</accession>
<name>A0A7G3ZG77_9SACH</name>
<comment type="similarity">
    <text evidence="3">Belongs to the SQS1 family.</text>
</comment>
<dbReference type="GO" id="GO:0006397">
    <property type="term" value="P:mRNA processing"/>
    <property type="evidence" value="ECO:0007669"/>
    <property type="project" value="UniProtKB-KW"/>
</dbReference>